<evidence type="ECO:0000313" key="2">
    <source>
        <dbReference type="Proteomes" id="UP000606786"/>
    </source>
</evidence>
<reference evidence="1" key="1">
    <citation type="submission" date="2020-11" db="EMBL/GenBank/DDBJ databases">
        <authorList>
            <person name="Whitehead M."/>
        </authorList>
    </citation>
    <scope>NUCLEOTIDE SEQUENCE</scope>
    <source>
        <strain evidence="1">EGII</strain>
    </source>
</reference>
<protein>
    <submittedName>
        <fullName evidence="1">(Mediterranean fruit fly) hypothetical protein</fullName>
    </submittedName>
</protein>
<accession>A0A811V0R8</accession>
<keyword evidence="2" id="KW-1185">Reference proteome</keyword>
<name>A0A811V0R8_CERCA</name>
<gene>
    <name evidence="1" type="ORF">CCAP1982_LOCUS12941</name>
</gene>
<comment type="caution">
    <text evidence="1">The sequence shown here is derived from an EMBL/GenBank/DDBJ whole genome shotgun (WGS) entry which is preliminary data.</text>
</comment>
<sequence length="124" mass="14167">MSVEANACRNSQLIKLQRFSGKETIFDLLEVALFTRTRKIFYAFNSTFPDFSGLYFKHKHHVMPTLKLNELPLHTRAHENCQCRLSDSRLVAPASQLCGGLIVQRMVESNATLIPCSIKHIYIV</sequence>
<dbReference type="Proteomes" id="UP000606786">
    <property type="component" value="Unassembled WGS sequence"/>
</dbReference>
<proteinExistence type="predicted"/>
<dbReference type="EMBL" id="CAJHJT010000034">
    <property type="protein sequence ID" value="CAD7004544.1"/>
    <property type="molecule type" value="Genomic_DNA"/>
</dbReference>
<organism evidence="1 2">
    <name type="scientific">Ceratitis capitata</name>
    <name type="common">Mediterranean fruit fly</name>
    <name type="synonym">Tephritis capitata</name>
    <dbReference type="NCBI Taxonomy" id="7213"/>
    <lineage>
        <taxon>Eukaryota</taxon>
        <taxon>Metazoa</taxon>
        <taxon>Ecdysozoa</taxon>
        <taxon>Arthropoda</taxon>
        <taxon>Hexapoda</taxon>
        <taxon>Insecta</taxon>
        <taxon>Pterygota</taxon>
        <taxon>Neoptera</taxon>
        <taxon>Endopterygota</taxon>
        <taxon>Diptera</taxon>
        <taxon>Brachycera</taxon>
        <taxon>Muscomorpha</taxon>
        <taxon>Tephritoidea</taxon>
        <taxon>Tephritidae</taxon>
        <taxon>Ceratitis</taxon>
        <taxon>Ceratitis</taxon>
    </lineage>
</organism>
<dbReference type="AlphaFoldDB" id="A0A811V0R8"/>
<evidence type="ECO:0000313" key="1">
    <source>
        <dbReference type="EMBL" id="CAD7004544.1"/>
    </source>
</evidence>